<dbReference type="AlphaFoldDB" id="A0AAP0BIY1"/>
<sequence length="147" mass="16267">MNEIEKKPTLILLLKNSLLILPLWPKSLFPHPLPLVLADGHLFSLPFLPCLPCYPTTTTIFPSQNRPSPTPLAKPSHNFHNLVEPLFSTITSRPPPFLSATRPPQHPTKPSLPPPLSKSTTLTPKKPPPFISPFPPHQNRPPPTSPS</sequence>
<name>A0AAP0BIY1_9ASPA</name>
<feature type="compositionally biased region" description="Pro residues" evidence="1">
    <location>
        <begin position="125"/>
        <end position="147"/>
    </location>
</feature>
<protein>
    <submittedName>
        <fullName evidence="2">Uncharacterized protein</fullName>
    </submittedName>
</protein>
<dbReference type="EMBL" id="JBBWWQ010000008">
    <property type="protein sequence ID" value="KAK8940553.1"/>
    <property type="molecule type" value="Genomic_DNA"/>
</dbReference>
<evidence type="ECO:0000313" key="2">
    <source>
        <dbReference type="EMBL" id="KAK8940553.1"/>
    </source>
</evidence>
<feature type="compositionally biased region" description="Pro residues" evidence="1">
    <location>
        <begin position="104"/>
        <end position="116"/>
    </location>
</feature>
<evidence type="ECO:0000313" key="3">
    <source>
        <dbReference type="Proteomes" id="UP001418222"/>
    </source>
</evidence>
<proteinExistence type="predicted"/>
<gene>
    <name evidence="2" type="ORF">KSP39_PZI010614</name>
</gene>
<keyword evidence="3" id="KW-1185">Reference proteome</keyword>
<organism evidence="2 3">
    <name type="scientific">Platanthera zijinensis</name>
    <dbReference type="NCBI Taxonomy" id="2320716"/>
    <lineage>
        <taxon>Eukaryota</taxon>
        <taxon>Viridiplantae</taxon>
        <taxon>Streptophyta</taxon>
        <taxon>Embryophyta</taxon>
        <taxon>Tracheophyta</taxon>
        <taxon>Spermatophyta</taxon>
        <taxon>Magnoliopsida</taxon>
        <taxon>Liliopsida</taxon>
        <taxon>Asparagales</taxon>
        <taxon>Orchidaceae</taxon>
        <taxon>Orchidoideae</taxon>
        <taxon>Orchideae</taxon>
        <taxon>Orchidinae</taxon>
        <taxon>Platanthera</taxon>
    </lineage>
</organism>
<reference evidence="2 3" key="1">
    <citation type="journal article" date="2022" name="Nat. Plants">
        <title>Genomes of leafy and leafless Platanthera orchids illuminate the evolution of mycoheterotrophy.</title>
        <authorList>
            <person name="Li M.H."/>
            <person name="Liu K.W."/>
            <person name="Li Z."/>
            <person name="Lu H.C."/>
            <person name="Ye Q.L."/>
            <person name="Zhang D."/>
            <person name="Wang J.Y."/>
            <person name="Li Y.F."/>
            <person name="Zhong Z.M."/>
            <person name="Liu X."/>
            <person name="Yu X."/>
            <person name="Liu D.K."/>
            <person name="Tu X.D."/>
            <person name="Liu B."/>
            <person name="Hao Y."/>
            <person name="Liao X.Y."/>
            <person name="Jiang Y.T."/>
            <person name="Sun W.H."/>
            <person name="Chen J."/>
            <person name="Chen Y.Q."/>
            <person name="Ai Y."/>
            <person name="Zhai J.W."/>
            <person name="Wu S.S."/>
            <person name="Zhou Z."/>
            <person name="Hsiao Y.Y."/>
            <person name="Wu W.L."/>
            <person name="Chen Y.Y."/>
            <person name="Lin Y.F."/>
            <person name="Hsu J.L."/>
            <person name="Li C.Y."/>
            <person name="Wang Z.W."/>
            <person name="Zhao X."/>
            <person name="Zhong W.Y."/>
            <person name="Ma X.K."/>
            <person name="Ma L."/>
            <person name="Huang J."/>
            <person name="Chen G.Z."/>
            <person name="Huang M.Z."/>
            <person name="Huang L."/>
            <person name="Peng D.H."/>
            <person name="Luo Y.B."/>
            <person name="Zou S.Q."/>
            <person name="Chen S.P."/>
            <person name="Lan S."/>
            <person name="Tsai W.C."/>
            <person name="Van de Peer Y."/>
            <person name="Liu Z.J."/>
        </authorList>
    </citation>
    <scope>NUCLEOTIDE SEQUENCE [LARGE SCALE GENOMIC DNA]</scope>
    <source>
        <strain evidence="2">Lor287</strain>
    </source>
</reference>
<accession>A0AAP0BIY1</accession>
<feature type="region of interest" description="Disordered" evidence="1">
    <location>
        <begin position="90"/>
        <end position="147"/>
    </location>
</feature>
<dbReference type="Proteomes" id="UP001418222">
    <property type="component" value="Unassembled WGS sequence"/>
</dbReference>
<comment type="caution">
    <text evidence="2">The sequence shown here is derived from an EMBL/GenBank/DDBJ whole genome shotgun (WGS) entry which is preliminary data.</text>
</comment>
<evidence type="ECO:0000256" key="1">
    <source>
        <dbReference type="SAM" id="MobiDB-lite"/>
    </source>
</evidence>